<dbReference type="PANTHER" id="PTHR43081:SF19">
    <property type="entry name" value="PH-SENSITIVE ADENYLATE CYCLASE RV1264"/>
    <property type="match status" value="1"/>
</dbReference>
<dbReference type="PROSITE" id="PS50125">
    <property type="entry name" value="GUANYLATE_CYCLASE_2"/>
    <property type="match status" value="1"/>
</dbReference>
<dbReference type="SMART" id="SM00044">
    <property type="entry name" value="CYCc"/>
    <property type="match status" value="1"/>
</dbReference>
<dbReference type="InterPro" id="IPR001054">
    <property type="entry name" value="A/G_cyclase"/>
</dbReference>
<dbReference type="PROSITE" id="PS50005">
    <property type="entry name" value="TPR"/>
    <property type="match status" value="1"/>
</dbReference>
<keyword evidence="1" id="KW-0802">TPR repeat</keyword>
<evidence type="ECO:0000256" key="1">
    <source>
        <dbReference type="PROSITE-ProRule" id="PRU00339"/>
    </source>
</evidence>
<dbReference type="InterPro" id="IPR019734">
    <property type="entry name" value="TPR_rpt"/>
</dbReference>
<dbReference type="SUPFAM" id="SSF48452">
    <property type="entry name" value="TPR-like"/>
    <property type="match status" value="1"/>
</dbReference>
<dbReference type="PANTHER" id="PTHR43081">
    <property type="entry name" value="ADENYLATE CYCLASE, TERMINAL-DIFFERENTIATION SPECIFIC-RELATED"/>
    <property type="match status" value="1"/>
</dbReference>
<dbReference type="Proteomes" id="UP000286801">
    <property type="component" value="Unassembled WGS sequence"/>
</dbReference>
<dbReference type="InterPro" id="IPR011990">
    <property type="entry name" value="TPR-like_helical_dom_sf"/>
</dbReference>
<comment type="caution">
    <text evidence="3">The sequence shown here is derived from an EMBL/GenBank/DDBJ whole genome shotgun (WGS) entry which is preliminary data.</text>
</comment>
<accession>A0A432G8L8</accession>
<feature type="domain" description="Guanylate cyclase" evidence="2">
    <location>
        <begin position="7"/>
        <end position="121"/>
    </location>
</feature>
<sequence>MERKLSTIFASDVVDFSKMMGNNEEKTLETLGERREVIDSAIAEHNGIIFGSAGDSVIAEFGSPVKATECAVQIQGKMKTMNEDIPVDQQMIFRIGINIGDVMVSKDNLFGDAVNVAARLESAAQPSGICVSKTVFDLINQKIRVSFEDAGKLDLKNIVEPIQAYFVIQKKGGVRFNQYEDSPQIKVEKAEQGSLAVMLFKNLSKDEDQAYFCEGFSEDLITVLSKYSKLLVVSGNASFTYRDKSKSPKEIGKELGVRYILEGSVRKLGQKVRIGAKLISADRENTIWSHNFDFTIDEMFDIQDELVETIVSTIVGHVDDEEVKQLVRVKPENHTAYDLVLQGLEYHRKSNVTVENAKKAVEFFDQAIEVDPNCARAHAWRACSLSNYVGWRPDEYGEDWIDQCADSVIRSLEIDQNDHEAHRIMGAISLVRGDFELARHHQERAMELCPSDAYIMGKNAALLVYLGEPEKALEIVQHAMRINPFCPDDLFVDEGMCYFWLGKYSEAVNCFRKMKTPDRESIFYLTASLSKLGEGIKSAETLKQAFKMTDLSVEDFLLTQHYQNPELKQELREILESIPI</sequence>
<dbReference type="Gene3D" id="3.40.50.10610">
    <property type="entry name" value="ABC-type transport auxiliary lipoprotein component"/>
    <property type="match status" value="1"/>
</dbReference>
<dbReference type="EMBL" id="QNZL01000154">
    <property type="protein sequence ID" value="RTZ79341.1"/>
    <property type="molecule type" value="Genomic_DNA"/>
</dbReference>
<proteinExistence type="predicted"/>
<protein>
    <submittedName>
        <fullName evidence="3">Adenylate/guanylate cyclase domain-containing protein</fullName>
    </submittedName>
</protein>
<dbReference type="GO" id="GO:0006171">
    <property type="term" value="P:cAMP biosynthetic process"/>
    <property type="evidence" value="ECO:0007669"/>
    <property type="project" value="TreeGrafter"/>
</dbReference>
<evidence type="ECO:0000259" key="2">
    <source>
        <dbReference type="PROSITE" id="PS50125"/>
    </source>
</evidence>
<dbReference type="CDD" id="cd07302">
    <property type="entry name" value="CHD"/>
    <property type="match status" value="1"/>
</dbReference>
<dbReference type="Pfam" id="PF00211">
    <property type="entry name" value="Guanylate_cyc"/>
    <property type="match status" value="1"/>
</dbReference>
<evidence type="ECO:0000313" key="4">
    <source>
        <dbReference type="Proteomes" id="UP000286801"/>
    </source>
</evidence>
<dbReference type="InterPro" id="IPR050697">
    <property type="entry name" value="Adenylyl/Guanylyl_Cyclase_3/4"/>
</dbReference>
<gene>
    <name evidence="3" type="ORF">DSY97_05560</name>
</gene>
<dbReference type="Gene3D" id="1.25.40.10">
    <property type="entry name" value="Tetratricopeptide repeat domain"/>
    <property type="match status" value="1"/>
</dbReference>
<evidence type="ECO:0000313" key="3">
    <source>
        <dbReference type="EMBL" id="RTZ79341.1"/>
    </source>
</evidence>
<dbReference type="Gene3D" id="3.30.70.1230">
    <property type="entry name" value="Nucleotide cyclase"/>
    <property type="match status" value="1"/>
</dbReference>
<dbReference type="SMART" id="SM00028">
    <property type="entry name" value="TPR"/>
    <property type="match status" value="4"/>
</dbReference>
<dbReference type="GO" id="GO:0035556">
    <property type="term" value="P:intracellular signal transduction"/>
    <property type="evidence" value="ECO:0007669"/>
    <property type="project" value="InterPro"/>
</dbReference>
<reference evidence="3 4" key="1">
    <citation type="submission" date="2018-06" db="EMBL/GenBank/DDBJ databases">
        <title>Combined omics and stable isotope probing to characterize newly discovered Mariana Back-Arc vent microbial communities.</title>
        <authorList>
            <person name="Trembath-Reichert E."/>
            <person name="Huber J.A."/>
        </authorList>
    </citation>
    <scope>NUCLEOTIDE SEQUENCE [LARGE SCALE GENOMIC DNA]</scope>
    <source>
        <strain evidence="3">MAG 63_1</strain>
    </source>
</reference>
<dbReference type="AlphaFoldDB" id="A0A432G8L8"/>
<dbReference type="SUPFAM" id="SSF55073">
    <property type="entry name" value="Nucleotide cyclase"/>
    <property type="match status" value="1"/>
</dbReference>
<organism evidence="3 4">
    <name type="scientific">SAR324 cluster bacterium</name>
    <dbReference type="NCBI Taxonomy" id="2024889"/>
    <lineage>
        <taxon>Bacteria</taxon>
        <taxon>Deltaproteobacteria</taxon>
        <taxon>SAR324 cluster</taxon>
    </lineage>
</organism>
<name>A0A432G8L8_9DELT</name>
<dbReference type="InterPro" id="IPR029787">
    <property type="entry name" value="Nucleotide_cyclase"/>
</dbReference>
<dbReference type="GO" id="GO:0004016">
    <property type="term" value="F:adenylate cyclase activity"/>
    <property type="evidence" value="ECO:0007669"/>
    <property type="project" value="UniProtKB-ARBA"/>
</dbReference>
<feature type="repeat" description="TPR" evidence="1">
    <location>
        <begin position="419"/>
        <end position="452"/>
    </location>
</feature>